<dbReference type="Gene3D" id="1.20.1330.10">
    <property type="entry name" value="f41 fragment of flagellin, N-terminal domain"/>
    <property type="match status" value="1"/>
</dbReference>
<feature type="domain" description="Flagellin C-terminal" evidence="6">
    <location>
        <begin position="181"/>
        <end position="266"/>
    </location>
</feature>
<keyword evidence="7" id="KW-0282">Flagellum</keyword>
<evidence type="ECO:0000259" key="5">
    <source>
        <dbReference type="Pfam" id="PF00669"/>
    </source>
</evidence>
<name>A0A1A8TPT2_9GAMM</name>
<comment type="subcellular location">
    <subcellularLocation>
        <location evidence="4">Secreted</location>
    </subcellularLocation>
    <subcellularLocation>
        <location evidence="4">Bacterial flagellum</location>
    </subcellularLocation>
</comment>
<keyword evidence="7" id="KW-0969">Cilium</keyword>
<sequence length="268" mass="27676">MSINSIGANYINNAATQSLSSSQQSLSSGLRINSAADDAAGLQIANRLTGQIDGNGQAISNSLSGISFAQVAQGGLESISNDLNSLRELAVQAGNGIYTSADREALQKQANAFMENIQSTISNTTFAGKEIFTENGSVGFQVGPNNGSTVDVETSDMAASLTSSGLFAFDISDPSSLESALSAVDDSLNTVSSLQADYGAVQNSFSSRIDALLSNRENEAAARSRIQDADFAATVSDQIVASILEKSSVAVQAQANANAERSLNLLSN</sequence>
<comment type="similarity">
    <text evidence="1 4">Belongs to the bacterial flagellin family.</text>
</comment>
<dbReference type="OrthoDB" id="9796789at2"/>
<keyword evidence="3 4" id="KW-0975">Bacterial flagellum</keyword>
<evidence type="ECO:0000256" key="3">
    <source>
        <dbReference type="ARBA" id="ARBA00023143"/>
    </source>
</evidence>
<dbReference type="STRING" id="295068.MAQ5080_03409"/>
<dbReference type="PRINTS" id="PR00207">
    <property type="entry name" value="FLAGELLIN"/>
</dbReference>
<dbReference type="AlphaFoldDB" id="A0A1A8TPT2"/>
<dbReference type="RefSeq" id="WP_067213086.1">
    <property type="nucleotide sequence ID" value="NZ_FLOC01000030.1"/>
</dbReference>
<dbReference type="InterPro" id="IPR046358">
    <property type="entry name" value="Flagellin_C"/>
</dbReference>
<reference evidence="7 8" key="1">
    <citation type="submission" date="2016-06" db="EMBL/GenBank/DDBJ databases">
        <authorList>
            <person name="Kjaerup R.B."/>
            <person name="Dalgaard T.S."/>
            <person name="Juul-Madsen H.R."/>
        </authorList>
    </citation>
    <scope>NUCLEOTIDE SEQUENCE [LARGE SCALE GENOMIC DNA]</scope>
    <source>
        <strain evidence="7 8">CECT 5080</strain>
    </source>
</reference>
<dbReference type="PANTHER" id="PTHR42792:SF2">
    <property type="entry name" value="FLAGELLIN"/>
    <property type="match status" value="1"/>
</dbReference>
<comment type="function">
    <text evidence="4">Flagellin is the subunit protein which polymerizes to form the filaments of bacterial flagella.</text>
</comment>
<dbReference type="PANTHER" id="PTHR42792">
    <property type="entry name" value="FLAGELLIN"/>
    <property type="match status" value="1"/>
</dbReference>
<dbReference type="InterPro" id="IPR001492">
    <property type="entry name" value="Flagellin"/>
</dbReference>
<gene>
    <name evidence="7" type="primary">hag_2</name>
    <name evidence="7" type="ORF">MAQ5080_03409</name>
</gene>
<dbReference type="SUPFAM" id="SSF64518">
    <property type="entry name" value="Phase 1 flagellin"/>
    <property type="match status" value="1"/>
</dbReference>
<evidence type="ECO:0000313" key="8">
    <source>
        <dbReference type="Proteomes" id="UP000092627"/>
    </source>
</evidence>
<dbReference type="GO" id="GO:0005576">
    <property type="term" value="C:extracellular region"/>
    <property type="evidence" value="ECO:0007669"/>
    <property type="project" value="UniProtKB-SubCell"/>
</dbReference>
<dbReference type="InterPro" id="IPR001029">
    <property type="entry name" value="Flagellin_N"/>
</dbReference>
<dbReference type="Pfam" id="PF00700">
    <property type="entry name" value="Flagellin_C"/>
    <property type="match status" value="1"/>
</dbReference>
<evidence type="ECO:0000313" key="7">
    <source>
        <dbReference type="EMBL" id="SBS36273.1"/>
    </source>
</evidence>
<feature type="domain" description="Flagellin N-terminal" evidence="5">
    <location>
        <begin position="12"/>
        <end position="134"/>
    </location>
</feature>
<accession>A0A1A8TPT2</accession>
<dbReference type="Gene3D" id="6.10.10.10">
    <property type="entry name" value="Flagellar export chaperone, C-terminal domain"/>
    <property type="match status" value="1"/>
</dbReference>
<dbReference type="Pfam" id="PF00669">
    <property type="entry name" value="Flagellin_N"/>
    <property type="match status" value="1"/>
</dbReference>
<dbReference type="Proteomes" id="UP000092627">
    <property type="component" value="Unassembled WGS sequence"/>
</dbReference>
<organism evidence="7 8">
    <name type="scientific">Marinomonas aquimarina</name>
    <dbReference type="NCBI Taxonomy" id="295068"/>
    <lineage>
        <taxon>Bacteria</taxon>
        <taxon>Pseudomonadati</taxon>
        <taxon>Pseudomonadota</taxon>
        <taxon>Gammaproteobacteria</taxon>
        <taxon>Oceanospirillales</taxon>
        <taxon>Oceanospirillaceae</taxon>
        <taxon>Marinomonas</taxon>
    </lineage>
</organism>
<evidence type="ECO:0000259" key="6">
    <source>
        <dbReference type="Pfam" id="PF00700"/>
    </source>
</evidence>
<evidence type="ECO:0000256" key="1">
    <source>
        <dbReference type="ARBA" id="ARBA00005709"/>
    </source>
</evidence>
<keyword evidence="8" id="KW-1185">Reference proteome</keyword>
<proteinExistence type="inferred from homology"/>
<keyword evidence="2 4" id="KW-0964">Secreted</keyword>
<dbReference type="GO" id="GO:0005198">
    <property type="term" value="F:structural molecule activity"/>
    <property type="evidence" value="ECO:0007669"/>
    <property type="project" value="UniProtKB-UniRule"/>
</dbReference>
<dbReference type="InterPro" id="IPR042187">
    <property type="entry name" value="Flagellin_C_sub2"/>
</dbReference>
<protein>
    <recommendedName>
        <fullName evidence="4">Flagellin</fullName>
    </recommendedName>
</protein>
<dbReference type="GO" id="GO:0009288">
    <property type="term" value="C:bacterial-type flagellum"/>
    <property type="evidence" value="ECO:0007669"/>
    <property type="project" value="UniProtKB-SubCell"/>
</dbReference>
<keyword evidence="7" id="KW-0966">Cell projection</keyword>
<evidence type="ECO:0000256" key="2">
    <source>
        <dbReference type="ARBA" id="ARBA00022525"/>
    </source>
</evidence>
<evidence type="ECO:0000256" key="4">
    <source>
        <dbReference type="RuleBase" id="RU362073"/>
    </source>
</evidence>
<dbReference type="EMBL" id="FLOC01000030">
    <property type="protein sequence ID" value="SBS36273.1"/>
    <property type="molecule type" value="Genomic_DNA"/>
</dbReference>